<proteinExistence type="predicted"/>
<dbReference type="EMBL" id="JAOWRF010000005">
    <property type="protein sequence ID" value="MCV3212059.1"/>
    <property type="molecule type" value="Genomic_DNA"/>
</dbReference>
<dbReference type="RefSeq" id="WP_263743577.1">
    <property type="nucleotide sequence ID" value="NZ_JAOWRF010000005.1"/>
</dbReference>
<gene>
    <name evidence="1" type="ORF">OGM63_00720</name>
</gene>
<evidence type="ECO:0000313" key="2">
    <source>
        <dbReference type="Proteomes" id="UP001526143"/>
    </source>
</evidence>
<keyword evidence="2" id="KW-1185">Reference proteome</keyword>
<dbReference type="Proteomes" id="UP001526143">
    <property type="component" value="Unassembled WGS sequence"/>
</dbReference>
<evidence type="ECO:0000313" key="1">
    <source>
        <dbReference type="EMBL" id="MCV3212059.1"/>
    </source>
</evidence>
<organism evidence="1 2">
    <name type="scientific">Plectonema radiosum NIES-515</name>
    <dbReference type="NCBI Taxonomy" id="2986073"/>
    <lineage>
        <taxon>Bacteria</taxon>
        <taxon>Bacillati</taxon>
        <taxon>Cyanobacteriota</taxon>
        <taxon>Cyanophyceae</taxon>
        <taxon>Oscillatoriophycideae</taxon>
        <taxon>Oscillatoriales</taxon>
        <taxon>Microcoleaceae</taxon>
        <taxon>Plectonema</taxon>
    </lineage>
</organism>
<sequence length="96" mass="11166">MSQQSGIHTEVEIEVDGDRLIIRAVTRLRLGWDEVFAAMAERYDDVLLDDINTTDCDRVRARASKINNNKWTKVQFSLFDAKIRFFVNLVFSVDKK</sequence>
<name>A0ABT3ASH4_9CYAN</name>
<reference evidence="1 2" key="1">
    <citation type="submission" date="2022-10" db="EMBL/GenBank/DDBJ databases">
        <title>Identification of biosynthetic pathway for the production of the potent trypsin inhibitor radiosumin.</title>
        <authorList>
            <person name="Fewer D.P."/>
            <person name="Delbaje E."/>
            <person name="Ouyang X."/>
            <person name="Agostino P.D."/>
            <person name="Wahlsten M."/>
            <person name="Jokela J."/>
            <person name="Permi P."/>
            <person name="Haapaniemi E."/>
            <person name="Koistinen H."/>
        </authorList>
    </citation>
    <scope>NUCLEOTIDE SEQUENCE [LARGE SCALE GENOMIC DNA]</scope>
    <source>
        <strain evidence="1 2">NIES-515</strain>
    </source>
</reference>
<accession>A0ABT3ASH4</accession>
<comment type="caution">
    <text evidence="1">The sequence shown here is derived from an EMBL/GenBank/DDBJ whole genome shotgun (WGS) entry which is preliminary data.</text>
</comment>
<protein>
    <submittedName>
        <fullName evidence="1">Uncharacterized protein</fullName>
    </submittedName>
</protein>